<evidence type="ECO:0000256" key="1">
    <source>
        <dbReference type="SAM" id="MobiDB-lite"/>
    </source>
</evidence>
<accession>A0A9D5CFP6</accession>
<gene>
    <name evidence="2" type="ORF">J5N97_020345</name>
</gene>
<dbReference type="EMBL" id="JAGGNH010000005">
    <property type="protein sequence ID" value="KAJ0972386.1"/>
    <property type="molecule type" value="Genomic_DNA"/>
</dbReference>
<name>A0A9D5CFP6_9LILI</name>
<reference evidence="2" key="2">
    <citation type="journal article" date="2022" name="Hortic Res">
        <title>The genome of Dioscorea zingiberensis sheds light on the biosynthesis, origin and evolution of the medicinally important diosgenin saponins.</title>
        <authorList>
            <person name="Li Y."/>
            <person name="Tan C."/>
            <person name="Li Z."/>
            <person name="Guo J."/>
            <person name="Li S."/>
            <person name="Chen X."/>
            <person name="Wang C."/>
            <person name="Dai X."/>
            <person name="Yang H."/>
            <person name="Song W."/>
            <person name="Hou L."/>
            <person name="Xu J."/>
            <person name="Tong Z."/>
            <person name="Xu A."/>
            <person name="Yuan X."/>
            <person name="Wang W."/>
            <person name="Yang Q."/>
            <person name="Chen L."/>
            <person name="Sun Z."/>
            <person name="Wang K."/>
            <person name="Pan B."/>
            <person name="Chen J."/>
            <person name="Bao Y."/>
            <person name="Liu F."/>
            <person name="Qi X."/>
            <person name="Gang D.R."/>
            <person name="Wen J."/>
            <person name="Li J."/>
        </authorList>
    </citation>
    <scope>NUCLEOTIDE SEQUENCE</scope>
    <source>
        <strain evidence="2">Dzin_1.0</strain>
    </source>
</reference>
<proteinExistence type="predicted"/>
<protein>
    <submittedName>
        <fullName evidence="2">Uncharacterized protein</fullName>
    </submittedName>
</protein>
<feature type="region of interest" description="Disordered" evidence="1">
    <location>
        <begin position="1"/>
        <end position="49"/>
    </location>
</feature>
<keyword evidence="3" id="KW-1185">Reference proteome</keyword>
<dbReference type="AlphaFoldDB" id="A0A9D5CFP6"/>
<comment type="caution">
    <text evidence="2">The sequence shown here is derived from an EMBL/GenBank/DDBJ whole genome shotgun (WGS) entry which is preliminary data.</text>
</comment>
<feature type="compositionally biased region" description="Low complexity" evidence="1">
    <location>
        <begin position="14"/>
        <end position="25"/>
    </location>
</feature>
<evidence type="ECO:0000313" key="2">
    <source>
        <dbReference type="EMBL" id="KAJ0972386.1"/>
    </source>
</evidence>
<sequence>MDALRKLEAGGKSGNSSRMVRVRNNNGDDDDDNDSEKLRTKSLKKLKVDSEPKQNQLIIPDPATTTCLPFERRLRITLSPPNQVAFPVEFSGIHLGSVRIDWK</sequence>
<organism evidence="2 3">
    <name type="scientific">Dioscorea zingiberensis</name>
    <dbReference type="NCBI Taxonomy" id="325984"/>
    <lineage>
        <taxon>Eukaryota</taxon>
        <taxon>Viridiplantae</taxon>
        <taxon>Streptophyta</taxon>
        <taxon>Embryophyta</taxon>
        <taxon>Tracheophyta</taxon>
        <taxon>Spermatophyta</taxon>
        <taxon>Magnoliopsida</taxon>
        <taxon>Liliopsida</taxon>
        <taxon>Dioscoreales</taxon>
        <taxon>Dioscoreaceae</taxon>
        <taxon>Dioscorea</taxon>
    </lineage>
</organism>
<reference evidence="2" key="1">
    <citation type="submission" date="2021-03" db="EMBL/GenBank/DDBJ databases">
        <authorList>
            <person name="Li Z."/>
            <person name="Yang C."/>
        </authorList>
    </citation>
    <scope>NUCLEOTIDE SEQUENCE</scope>
    <source>
        <strain evidence="2">Dzin_1.0</strain>
        <tissue evidence="2">Leaf</tissue>
    </source>
</reference>
<dbReference type="Proteomes" id="UP001085076">
    <property type="component" value="Miscellaneous, Linkage group lg05"/>
</dbReference>
<evidence type="ECO:0000313" key="3">
    <source>
        <dbReference type="Proteomes" id="UP001085076"/>
    </source>
</evidence>